<gene>
    <name evidence="1" type="ORF">BDR25DRAFT_362675</name>
</gene>
<proteinExistence type="predicted"/>
<name>A0ACB6Q9C7_9PLEO</name>
<sequence length="824" mass="91622">MSERYIDQVPTSPTCSISSFEFIPSPHNKIASLHGPPKWHYDYKPPKEAKKADGDAFQSSHADTHSQGVEFPTLTPQESQDIYSPNVECLNTVGCITDYGHNINPLRYPPFSDGGRFNNPSQSLAATGHYVSPAVPFPYMSTGASYPQSFPPPPGFKTFKTCLPQSLIASAPALTLDRPFNPSTATAEQIAAKLMTPPSHFISPQRTVQISLPWVVEVVGSKHLEFSQKIHRIILKKDSELRTRGAEFGLLPEYVLWLCGDEGHRTNVLRPPCWNWCWEFILILGLKGSLQYNEMHPNFNAAMDEMWSNDLKMRCCRKTQHIAGTKPPCGGMREVKSIDEGDLISYSNATQNTNLEVPYVEITILKDSNSCLVKRPPPDLFVSSNLCHGIGHQHSLPETARRSQNKAFDGRVNGPDANVQVSTTLDLNRICTNGLRKRSEIGKQISEHLSRPLARQKRHVSACSFFALESPDLSALPAGLANVIYAPSSSAPLRARTALREFGAHDPLLEIQQAILPHKKTLVPVRKEQHSQATSSSCDCAYGKIAHHNPLPPLDASLVLVSKRLHLFVVGVRYVGNLQAPRLIPNPRQTSLNPTATRSISAGSGVPPQLNETVLQHLPTLSTPIDIRCTFQNWIATCKIRTTNLGKRMTLPPLTSSALIHWSMDAVFFGKASKSELIAWRLFGWGYRTTGTSAEGYAQEAEREQDGKADVEDGSDSKEWAKGNTEERLRILTIKRVLSVNLRYFPSNNLRTEDFHFLNFIAIEGSFNQKDHCSNLHELYCSDCVAPDRHSGPEYQTIFFAYLSPSQGRVIPILGRLPQVNARE</sequence>
<dbReference type="Proteomes" id="UP000799755">
    <property type="component" value="Unassembled WGS sequence"/>
</dbReference>
<comment type="caution">
    <text evidence="1">The sequence shown here is derived from an EMBL/GenBank/DDBJ whole genome shotgun (WGS) entry which is preliminary data.</text>
</comment>
<evidence type="ECO:0000313" key="2">
    <source>
        <dbReference type="Proteomes" id="UP000799755"/>
    </source>
</evidence>
<organism evidence="1 2">
    <name type="scientific">Lindgomyces ingoldianus</name>
    <dbReference type="NCBI Taxonomy" id="673940"/>
    <lineage>
        <taxon>Eukaryota</taxon>
        <taxon>Fungi</taxon>
        <taxon>Dikarya</taxon>
        <taxon>Ascomycota</taxon>
        <taxon>Pezizomycotina</taxon>
        <taxon>Dothideomycetes</taxon>
        <taxon>Pleosporomycetidae</taxon>
        <taxon>Pleosporales</taxon>
        <taxon>Lindgomycetaceae</taxon>
        <taxon>Lindgomyces</taxon>
    </lineage>
</organism>
<reference evidence="1" key="1">
    <citation type="journal article" date="2020" name="Stud. Mycol.">
        <title>101 Dothideomycetes genomes: a test case for predicting lifestyles and emergence of pathogens.</title>
        <authorList>
            <person name="Haridas S."/>
            <person name="Albert R."/>
            <person name="Binder M."/>
            <person name="Bloem J."/>
            <person name="Labutti K."/>
            <person name="Salamov A."/>
            <person name="Andreopoulos B."/>
            <person name="Baker S."/>
            <person name="Barry K."/>
            <person name="Bills G."/>
            <person name="Bluhm B."/>
            <person name="Cannon C."/>
            <person name="Castanera R."/>
            <person name="Culley D."/>
            <person name="Daum C."/>
            <person name="Ezra D."/>
            <person name="Gonzalez J."/>
            <person name="Henrissat B."/>
            <person name="Kuo A."/>
            <person name="Liang C."/>
            <person name="Lipzen A."/>
            <person name="Lutzoni F."/>
            <person name="Magnuson J."/>
            <person name="Mondo S."/>
            <person name="Nolan M."/>
            <person name="Ohm R."/>
            <person name="Pangilinan J."/>
            <person name="Park H.-J."/>
            <person name="Ramirez L."/>
            <person name="Alfaro M."/>
            <person name="Sun H."/>
            <person name="Tritt A."/>
            <person name="Yoshinaga Y."/>
            <person name="Zwiers L.-H."/>
            <person name="Turgeon B."/>
            <person name="Goodwin S."/>
            <person name="Spatafora J."/>
            <person name="Crous P."/>
            <person name="Grigoriev I."/>
        </authorList>
    </citation>
    <scope>NUCLEOTIDE SEQUENCE</scope>
    <source>
        <strain evidence="1">ATCC 200398</strain>
    </source>
</reference>
<keyword evidence="2" id="KW-1185">Reference proteome</keyword>
<evidence type="ECO:0000313" key="1">
    <source>
        <dbReference type="EMBL" id="KAF2463502.1"/>
    </source>
</evidence>
<dbReference type="EMBL" id="MU003549">
    <property type="protein sequence ID" value="KAF2463502.1"/>
    <property type="molecule type" value="Genomic_DNA"/>
</dbReference>
<protein>
    <submittedName>
        <fullName evidence="1">Uncharacterized protein</fullName>
    </submittedName>
</protein>
<accession>A0ACB6Q9C7</accession>